<organism evidence="3">
    <name type="scientific">Anopheles funestus</name>
    <name type="common">African malaria mosquito</name>
    <dbReference type="NCBI Taxonomy" id="62324"/>
    <lineage>
        <taxon>Eukaryota</taxon>
        <taxon>Metazoa</taxon>
        <taxon>Ecdysozoa</taxon>
        <taxon>Arthropoda</taxon>
        <taxon>Hexapoda</taxon>
        <taxon>Insecta</taxon>
        <taxon>Pterygota</taxon>
        <taxon>Neoptera</taxon>
        <taxon>Endopterygota</taxon>
        <taxon>Diptera</taxon>
        <taxon>Nematocera</taxon>
        <taxon>Culicoidea</taxon>
        <taxon>Culicidae</taxon>
        <taxon>Anophelinae</taxon>
        <taxon>Anopheles</taxon>
    </lineage>
</organism>
<sequence>MHSSCVCYILTVSIIVCLPLANAVGRRNKELVIDKAKTCQTNKTESFLIKFTVPANFSSSNNVVRFYGNFSVLQQILPPLELTLIAYRCTLDLQNCQRYNALQVPKICSFLSDTNSFWSPFVRSIEPSVKCPIQPATYIFKDSAFDLNFFTSFPLDGYTWQVTMKLYTTATTPKKEVFCFAAQATLKRIRKT</sequence>
<protein>
    <recommendedName>
        <fullName evidence="4">MD-2-related lipid-recognition domain-containing protein</fullName>
    </recommendedName>
</protein>
<accession>A0A182RLC7</accession>
<name>A0A182RLC7_ANOFN</name>
<dbReference type="AlphaFoldDB" id="A0A182RLC7"/>
<evidence type="ECO:0000256" key="2">
    <source>
        <dbReference type="SAM" id="SignalP"/>
    </source>
</evidence>
<evidence type="ECO:0008006" key="4">
    <source>
        <dbReference type="Google" id="ProtNLM"/>
    </source>
</evidence>
<reference evidence="3" key="1">
    <citation type="submission" date="2020-05" db="UniProtKB">
        <authorList>
            <consortium name="EnsemblMetazoa"/>
        </authorList>
    </citation>
    <scope>IDENTIFICATION</scope>
    <source>
        <strain evidence="3">FUMOZ</strain>
    </source>
</reference>
<dbReference type="Gene3D" id="2.70.220.10">
    <property type="entry name" value="Ganglioside GM2 activator"/>
    <property type="match status" value="1"/>
</dbReference>
<dbReference type="VEuPathDB" id="VectorBase:AFUN2_012539"/>
<feature type="chain" id="PRO_5008134615" description="MD-2-related lipid-recognition domain-containing protein" evidence="2">
    <location>
        <begin position="26"/>
        <end position="192"/>
    </location>
</feature>
<dbReference type="STRING" id="62324.A0A182RLC7"/>
<proteinExistence type="predicted"/>
<dbReference type="InterPro" id="IPR036846">
    <property type="entry name" value="GM2-AP_sf"/>
</dbReference>
<evidence type="ECO:0000313" key="3">
    <source>
        <dbReference type="EnsemblMetazoa" id="AFUN007045-PA"/>
    </source>
</evidence>
<dbReference type="EnsemblMetazoa" id="AFUN007045-RA">
    <property type="protein sequence ID" value="AFUN007045-PA"/>
    <property type="gene ID" value="AFUN007045"/>
</dbReference>
<feature type="signal peptide" evidence="2">
    <location>
        <begin position="1"/>
        <end position="25"/>
    </location>
</feature>
<dbReference type="VEuPathDB" id="VectorBase:AFUN007045"/>
<keyword evidence="1 2" id="KW-0732">Signal</keyword>
<evidence type="ECO:0000256" key="1">
    <source>
        <dbReference type="ARBA" id="ARBA00022729"/>
    </source>
</evidence>